<keyword evidence="1" id="KW-0812">Transmembrane</keyword>
<keyword evidence="1" id="KW-1133">Transmembrane helix</keyword>
<keyword evidence="1" id="KW-0472">Membrane</keyword>
<feature type="transmembrane region" description="Helical" evidence="1">
    <location>
        <begin position="85"/>
        <end position="103"/>
    </location>
</feature>
<protein>
    <submittedName>
        <fullName evidence="2">Uncharacterized protein</fullName>
    </submittedName>
</protein>
<evidence type="ECO:0000313" key="3">
    <source>
        <dbReference type="Proteomes" id="UP000246077"/>
    </source>
</evidence>
<comment type="caution">
    <text evidence="2">The sequence shown here is derived from an EMBL/GenBank/DDBJ whole genome shotgun (WGS) entry which is preliminary data.</text>
</comment>
<evidence type="ECO:0000256" key="1">
    <source>
        <dbReference type="SAM" id="Phobius"/>
    </source>
</evidence>
<dbReference type="EMBL" id="QGLF01000004">
    <property type="protein sequence ID" value="PWR19582.1"/>
    <property type="molecule type" value="Genomic_DNA"/>
</dbReference>
<dbReference type="Proteomes" id="UP000246077">
    <property type="component" value="Unassembled WGS sequence"/>
</dbReference>
<evidence type="ECO:0000313" key="2">
    <source>
        <dbReference type="EMBL" id="PWR19582.1"/>
    </source>
</evidence>
<gene>
    <name evidence="2" type="ORF">DKG75_14000</name>
</gene>
<dbReference type="AlphaFoldDB" id="A0A317DYV2"/>
<proteinExistence type="predicted"/>
<reference evidence="3" key="1">
    <citation type="submission" date="2018-05" db="EMBL/GenBank/DDBJ databases">
        <title>Zavarzinia sp. HR-AS.</title>
        <authorList>
            <person name="Lee Y."/>
            <person name="Jeon C.O."/>
        </authorList>
    </citation>
    <scope>NUCLEOTIDE SEQUENCE [LARGE SCALE GENOMIC DNA]</scope>
    <source>
        <strain evidence="3">DSM 1231</strain>
    </source>
</reference>
<sequence length="104" mass="10717">MLLSVLFEAPVAALLVHRVRPGQALAAAGASALATAASHPQLWAAALWAYPRYGYGPSLIGLEILVVLFEAGVMGWILRLRPAQALGLSFAANLASVAAGLLLA</sequence>
<keyword evidence="3" id="KW-1185">Reference proteome</keyword>
<feature type="transmembrane region" description="Helical" evidence="1">
    <location>
        <begin position="58"/>
        <end position="78"/>
    </location>
</feature>
<organism evidence="2 3">
    <name type="scientific">Zavarzinia compransoris</name>
    <dbReference type="NCBI Taxonomy" id="1264899"/>
    <lineage>
        <taxon>Bacteria</taxon>
        <taxon>Pseudomonadati</taxon>
        <taxon>Pseudomonadota</taxon>
        <taxon>Alphaproteobacteria</taxon>
        <taxon>Rhodospirillales</taxon>
        <taxon>Zavarziniaceae</taxon>
        <taxon>Zavarzinia</taxon>
    </lineage>
</organism>
<name>A0A317DYV2_9PROT</name>
<accession>A0A317DYV2</accession>